<dbReference type="Gene3D" id="1.20.1080.10">
    <property type="entry name" value="Glycerol uptake facilitator protein"/>
    <property type="match status" value="1"/>
</dbReference>
<feature type="compositionally biased region" description="Low complexity" evidence="9">
    <location>
        <begin position="71"/>
        <end position="83"/>
    </location>
</feature>
<evidence type="ECO:0000256" key="3">
    <source>
        <dbReference type="ARBA" id="ARBA00022692"/>
    </source>
</evidence>
<accession>A0A9P9ECP1</accession>
<dbReference type="Pfam" id="PF00230">
    <property type="entry name" value="MIP"/>
    <property type="match status" value="1"/>
</dbReference>
<dbReference type="InterPro" id="IPR034294">
    <property type="entry name" value="Aquaporin_transptr"/>
</dbReference>
<feature type="transmembrane region" description="Helical" evidence="10">
    <location>
        <begin position="389"/>
        <end position="407"/>
    </location>
</feature>
<dbReference type="PANTHER" id="PTHR19139">
    <property type="entry name" value="AQUAPORIN TRANSPORTER"/>
    <property type="match status" value="1"/>
</dbReference>
<proteinExistence type="inferred from homology"/>
<dbReference type="PRINTS" id="PR00783">
    <property type="entry name" value="MINTRINSICP"/>
</dbReference>
<reference evidence="11" key="1">
    <citation type="journal article" date="2021" name="Nat. Commun.">
        <title>Genetic determinants of endophytism in the Arabidopsis root mycobiome.</title>
        <authorList>
            <person name="Mesny F."/>
            <person name="Miyauchi S."/>
            <person name="Thiergart T."/>
            <person name="Pickel B."/>
            <person name="Atanasova L."/>
            <person name="Karlsson M."/>
            <person name="Huettel B."/>
            <person name="Barry K.W."/>
            <person name="Haridas S."/>
            <person name="Chen C."/>
            <person name="Bauer D."/>
            <person name="Andreopoulos W."/>
            <person name="Pangilinan J."/>
            <person name="LaButti K."/>
            <person name="Riley R."/>
            <person name="Lipzen A."/>
            <person name="Clum A."/>
            <person name="Drula E."/>
            <person name="Henrissat B."/>
            <person name="Kohler A."/>
            <person name="Grigoriev I.V."/>
            <person name="Martin F.M."/>
            <person name="Hacquard S."/>
        </authorList>
    </citation>
    <scope>NUCLEOTIDE SEQUENCE</scope>
    <source>
        <strain evidence="11">MPI-CAGE-AT-0021</strain>
    </source>
</reference>
<dbReference type="Proteomes" id="UP000717696">
    <property type="component" value="Unassembled WGS sequence"/>
</dbReference>
<evidence type="ECO:0000256" key="4">
    <source>
        <dbReference type="ARBA" id="ARBA00022737"/>
    </source>
</evidence>
<dbReference type="InterPro" id="IPR000425">
    <property type="entry name" value="MIP"/>
</dbReference>
<feature type="compositionally biased region" description="Polar residues" evidence="9">
    <location>
        <begin position="511"/>
        <end position="520"/>
    </location>
</feature>
<evidence type="ECO:0000256" key="7">
    <source>
        <dbReference type="ARBA" id="ARBA00023180"/>
    </source>
</evidence>
<dbReference type="OrthoDB" id="3222at2759"/>
<dbReference type="CDD" id="cd00333">
    <property type="entry name" value="MIP"/>
    <property type="match status" value="1"/>
</dbReference>
<keyword evidence="7" id="KW-0325">Glycoprotein</keyword>
<feature type="region of interest" description="Disordered" evidence="9">
    <location>
        <begin position="1"/>
        <end position="131"/>
    </location>
</feature>
<dbReference type="GO" id="GO:0005886">
    <property type="term" value="C:plasma membrane"/>
    <property type="evidence" value="ECO:0007669"/>
    <property type="project" value="TreeGrafter"/>
</dbReference>
<comment type="caution">
    <text evidence="11">The sequence shown here is derived from an EMBL/GenBank/DDBJ whole genome shotgun (WGS) entry which is preliminary data.</text>
</comment>
<dbReference type="EMBL" id="JAGMUU010000017">
    <property type="protein sequence ID" value="KAH7134697.1"/>
    <property type="molecule type" value="Genomic_DNA"/>
</dbReference>
<dbReference type="InterPro" id="IPR023271">
    <property type="entry name" value="Aquaporin-like"/>
</dbReference>
<evidence type="ECO:0000256" key="6">
    <source>
        <dbReference type="ARBA" id="ARBA00023136"/>
    </source>
</evidence>
<evidence type="ECO:0000256" key="9">
    <source>
        <dbReference type="SAM" id="MobiDB-lite"/>
    </source>
</evidence>
<sequence length="520" mass="57861">MSLQSPAHNRSARSTPAANFGAFSPPSDSPTPEEVARPGSSPAAPLDLPVTREPDSEPPIQPSASHEGLRSRPSSSRAAAQPAMKGHARRYSHDQEFVQRSSSVRSQRPRFREDYDYDQGADPRDYPSMRDYDRYWRNDYRPDRYTRRGPRPPPAYLNTRRQMMMMHDSDDDLYHDDPRYMKDPIETSRMRRTTDEEMGFQSPMPPVRRGHSDEEGVGFAVSQLDWNSMSRKEKAQVMRIPLIQWMNSDMKNHFVATLGEFVGTTMFLFFAFAGTEVANIQSNASNEGTTTGEATGFDVSVLLYISIIFGFSLMVNVWIFFRISGGLFNPAVTLAMVLVKGVSVARGICLFVAQILGSMLASVVVLYLFPETFNVRTTLGGGASTVQGIFIEAILTAELVFTIFMLAKEKHRATFIAPVGIGLALFIAEMVGVQFTGGSLNPARSFGPCVVTRTFDSEHWIYWLGPFIGSLIAVAFYIFIKTLEYEMANPGADGDDANDPTKNPEKRAEILSTTTPSIRG</sequence>
<name>A0A9P9ECP1_9HYPO</name>
<feature type="region of interest" description="Disordered" evidence="9">
    <location>
        <begin position="492"/>
        <end position="520"/>
    </location>
</feature>
<evidence type="ECO:0000256" key="8">
    <source>
        <dbReference type="ARBA" id="ARBA00034651"/>
    </source>
</evidence>
<dbReference type="GO" id="GO:0015250">
    <property type="term" value="F:water channel activity"/>
    <property type="evidence" value="ECO:0007669"/>
    <property type="project" value="TreeGrafter"/>
</dbReference>
<feature type="transmembrane region" description="Helical" evidence="10">
    <location>
        <begin position="301"/>
        <end position="323"/>
    </location>
</feature>
<protein>
    <submittedName>
        <fullName evidence="11">Aquaporin-like protein</fullName>
    </submittedName>
</protein>
<evidence type="ECO:0000256" key="5">
    <source>
        <dbReference type="ARBA" id="ARBA00022989"/>
    </source>
</evidence>
<comment type="subcellular location">
    <subcellularLocation>
        <location evidence="1">Membrane</location>
        <topology evidence="1">Multi-pass membrane protein</topology>
    </subcellularLocation>
</comment>
<organism evidence="11 12">
    <name type="scientific">Dactylonectria estremocensis</name>
    <dbReference type="NCBI Taxonomy" id="1079267"/>
    <lineage>
        <taxon>Eukaryota</taxon>
        <taxon>Fungi</taxon>
        <taxon>Dikarya</taxon>
        <taxon>Ascomycota</taxon>
        <taxon>Pezizomycotina</taxon>
        <taxon>Sordariomycetes</taxon>
        <taxon>Hypocreomycetidae</taxon>
        <taxon>Hypocreales</taxon>
        <taxon>Nectriaceae</taxon>
        <taxon>Dactylonectria</taxon>
    </lineage>
</organism>
<dbReference type="PANTHER" id="PTHR19139:SF283">
    <property type="entry name" value="AQUAPORIN"/>
    <property type="match status" value="1"/>
</dbReference>
<feature type="transmembrane region" description="Helical" evidence="10">
    <location>
        <begin position="254"/>
        <end position="273"/>
    </location>
</feature>
<dbReference type="FunFam" id="1.20.1080.10:FF:000024">
    <property type="entry name" value="MIP aquaporin (Eurofung)"/>
    <property type="match status" value="1"/>
</dbReference>
<feature type="region of interest" description="Disordered" evidence="9">
    <location>
        <begin position="192"/>
        <end position="213"/>
    </location>
</feature>
<evidence type="ECO:0000256" key="2">
    <source>
        <dbReference type="ARBA" id="ARBA00006175"/>
    </source>
</evidence>
<keyword evidence="5 10" id="KW-1133">Transmembrane helix</keyword>
<evidence type="ECO:0000256" key="1">
    <source>
        <dbReference type="ARBA" id="ARBA00004141"/>
    </source>
</evidence>
<gene>
    <name evidence="11" type="ORF">B0J13DRAFT_88028</name>
</gene>
<evidence type="ECO:0000313" key="11">
    <source>
        <dbReference type="EMBL" id="KAH7134697.1"/>
    </source>
</evidence>
<evidence type="ECO:0000256" key="10">
    <source>
        <dbReference type="SAM" id="Phobius"/>
    </source>
</evidence>
<feature type="transmembrane region" description="Helical" evidence="10">
    <location>
        <begin position="344"/>
        <end position="369"/>
    </location>
</feature>
<dbReference type="AlphaFoldDB" id="A0A9P9ECP1"/>
<keyword evidence="3 10" id="KW-0812">Transmembrane</keyword>
<evidence type="ECO:0000313" key="12">
    <source>
        <dbReference type="Proteomes" id="UP000717696"/>
    </source>
</evidence>
<keyword evidence="6 10" id="KW-0472">Membrane</keyword>
<keyword evidence="12" id="KW-1185">Reference proteome</keyword>
<feature type="transmembrane region" description="Helical" evidence="10">
    <location>
        <begin position="419"/>
        <end position="440"/>
    </location>
</feature>
<comment type="similarity">
    <text evidence="2">Belongs to the MIP/aquaporin (TC 1.A.8) family.</text>
</comment>
<feature type="transmembrane region" description="Helical" evidence="10">
    <location>
        <begin position="460"/>
        <end position="480"/>
    </location>
</feature>
<dbReference type="SUPFAM" id="SSF81338">
    <property type="entry name" value="Aquaporin-like"/>
    <property type="match status" value="1"/>
</dbReference>
<comment type="catalytic activity">
    <reaction evidence="8">
        <text>H2O(in) = H2O(out)</text>
        <dbReference type="Rhea" id="RHEA:29667"/>
        <dbReference type="ChEBI" id="CHEBI:15377"/>
    </reaction>
</comment>
<feature type="compositionally biased region" description="Basic and acidic residues" evidence="9">
    <location>
        <begin position="121"/>
        <end position="131"/>
    </location>
</feature>
<keyword evidence="4" id="KW-0677">Repeat</keyword>
<feature type="compositionally biased region" description="Polar residues" evidence="9">
    <location>
        <begin position="1"/>
        <end position="17"/>
    </location>
</feature>